<dbReference type="Proteomes" id="UP001595844">
    <property type="component" value="Unassembled WGS sequence"/>
</dbReference>
<evidence type="ECO:0000313" key="2">
    <source>
        <dbReference type="Proteomes" id="UP001595844"/>
    </source>
</evidence>
<name>A0ABV8VRR7_9NOCA</name>
<sequence length="80" mass="8951">MAVDLSFFRSESAQKLRAQGRAQGRAEGRVEDVLMILGHRGVVVSDEAAERIRDCDDDAQLDTWLRRSLDVSSVDQLFGE</sequence>
<proteinExistence type="predicted"/>
<dbReference type="EMBL" id="JBHSDL010000038">
    <property type="protein sequence ID" value="MFC4377597.1"/>
    <property type="molecule type" value="Genomic_DNA"/>
</dbReference>
<gene>
    <name evidence="1" type="ORF">ACFO5K_26305</name>
</gene>
<dbReference type="RefSeq" id="WP_378568438.1">
    <property type="nucleotide sequence ID" value="NZ_JBHSDL010000038.1"/>
</dbReference>
<evidence type="ECO:0008006" key="3">
    <source>
        <dbReference type="Google" id="ProtNLM"/>
    </source>
</evidence>
<evidence type="ECO:0000313" key="1">
    <source>
        <dbReference type="EMBL" id="MFC4377597.1"/>
    </source>
</evidence>
<comment type="caution">
    <text evidence="1">The sequence shown here is derived from an EMBL/GenBank/DDBJ whole genome shotgun (WGS) entry which is preliminary data.</text>
</comment>
<keyword evidence="2" id="KW-1185">Reference proteome</keyword>
<accession>A0ABV8VRR7</accession>
<organism evidence="1 2">
    <name type="scientific">Nocardia halotolerans</name>
    <dbReference type="NCBI Taxonomy" id="1755878"/>
    <lineage>
        <taxon>Bacteria</taxon>
        <taxon>Bacillati</taxon>
        <taxon>Actinomycetota</taxon>
        <taxon>Actinomycetes</taxon>
        <taxon>Mycobacteriales</taxon>
        <taxon>Nocardiaceae</taxon>
        <taxon>Nocardia</taxon>
    </lineage>
</organism>
<protein>
    <recommendedName>
        <fullName evidence="3">DUF4351 domain-containing protein</fullName>
    </recommendedName>
</protein>
<reference evidence="2" key="1">
    <citation type="journal article" date="2019" name="Int. J. Syst. Evol. Microbiol.">
        <title>The Global Catalogue of Microorganisms (GCM) 10K type strain sequencing project: providing services to taxonomists for standard genome sequencing and annotation.</title>
        <authorList>
            <consortium name="The Broad Institute Genomics Platform"/>
            <consortium name="The Broad Institute Genome Sequencing Center for Infectious Disease"/>
            <person name="Wu L."/>
            <person name="Ma J."/>
        </authorList>
    </citation>
    <scope>NUCLEOTIDE SEQUENCE [LARGE SCALE GENOMIC DNA]</scope>
    <source>
        <strain evidence="2">IBRC-M 10490</strain>
    </source>
</reference>